<gene>
    <name evidence="2" type="ORF">PPENT_87.1.T0170313</name>
</gene>
<evidence type="ECO:0000313" key="3">
    <source>
        <dbReference type="Proteomes" id="UP000689195"/>
    </source>
</evidence>
<dbReference type="Proteomes" id="UP000689195">
    <property type="component" value="Unassembled WGS sequence"/>
</dbReference>
<dbReference type="AlphaFoldDB" id="A0A8S1T8J9"/>
<dbReference type="PANTHER" id="PTHR10885">
    <property type="entry name" value="ISOPENTENYL-DIPHOSPHATE DELTA-ISOMERASE"/>
    <property type="match status" value="1"/>
</dbReference>
<name>A0A8S1T8J9_9CILI</name>
<dbReference type="InterPro" id="IPR000086">
    <property type="entry name" value="NUDIX_hydrolase_dom"/>
</dbReference>
<sequence>MTCKSKIILYFELQTNMNEHQNDSQLIKAKVVDINNHVIDFICIDYKLLSKVIHQATFLFIIEQQSLRVFCHKRSQQKQYQPGALSTCFTGIVLESEDYRQCAKRKLTQETGLELDLTYLNSFYYESKQNKIWGQIFYTFYDGQIINFIQDPKEVQDIELMSYREIIIREQNGEKFIQESMQALHFLNKRVLRQ</sequence>
<dbReference type="OrthoDB" id="510307at2759"/>
<comment type="caution">
    <text evidence="2">The sequence shown here is derived from an EMBL/GenBank/DDBJ whole genome shotgun (WGS) entry which is preliminary data.</text>
</comment>
<accession>A0A8S1T8J9</accession>
<dbReference type="EMBL" id="CAJJDO010000017">
    <property type="protein sequence ID" value="CAD8148128.1"/>
    <property type="molecule type" value="Genomic_DNA"/>
</dbReference>
<dbReference type="GO" id="GO:0005737">
    <property type="term" value="C:cytoplasm"/>
    <property type="evidence" value="ECO:0007669"/>
    <property type="project" value="TreeGrafter"/>
</dbReference>
<dbReference type="PROSITE" id="PS51462">
    <property type="entry name" value="NUDIX"/>
    <property type="match status" value="1"/>
</dbReference>
<organism evidence="2 3">
    <name type="scientific">Paramecium pentaurelia</name>
    <dbReference type="NCBI Taxonomy" id="43138"/>
    <lineage>
        <taxon>Eukaryota</taxon>
        <taxon>Sar</taxon>
        <taxon>Alveolata</taxon>
        <taxon>Ciliophora</taxon>
        <taxon>Intramacronucleata</taxon>
        <taxon>Oligohymenophorea</taxon>
        <taxon>Peniculida</taxon>
        <taxon>Parameciidae</taxon>
        <taxon>Paramecium</taxon>
    </lineage>
</organism>
<evidence type="ECO:0000313" key="2">
    <source>
        <dbReference type="EMBL" id="CAD8148128.1"/>
    </source>
</evidence>
<dbReference type="PANTHER" id="PTHR10885:SF0">
    <property type="entry name" value="ISOPENTENYL-DIPHOSPHATE DELTA-ISOMERASE"/>
    <property type="match status" value="1"/>
</dbReference>
<dbReference type="Pfam" id="PF00293">
    <property type="entry name" value="NUDIX"/>
    <property type="match status" value="1"/>
</dbReference>
<evidence type="ECO:0000259" key="1">
    <source>
        <dbReference type="PROSITE" id="PS51462"/>
    </source>
</evidence>
<dbReference type="CDD" id="cd04697">
    <property type="entry name" value="NUDIX_Hydrolase"/>
    <property type="match status" value="1"/>
</dbReference>
<dbReference type="GO" id="GO:0004452">
    <property type="term" value="F:isopentenyl-diphosphate delta-isomerase activity"/>
    <property type="evidence" value="ECO:0007669"/>
    <property type="project" value="TreeGrafter"/>
</dbReference>
<proteinExistence type="predicted"/>
<feature type="domain" description="Nudix hydrolase" evidence="1">
    <location>
        <begin position="52"/>
        <end position="183"/>
    </location>
</feature>
<reference evidence="2" key="1">
    <citation type="submission" date="2021-01" db="EMBL/GenBank/DDBJ databases">
        <authorList>
            <consortium name="Genoscope - CEA"/>
            <person name="William W."/>
        </authorList>
    </citation>
    <scope>NUCLEOTIDE SEQUENCE</scope>
</reference>
<protein>
    <recommendedName>
        <fullName evidence="1">Nudix hydrolase domain-containing protein</fullName>
    </recommendedName>
</protein>
<dbReference type="GO" id="GO:0009240">
    <property type="term" value="P:isopentenyl diphosphate biosynthetic process"/>
    <property type="evidence" value="ECO:0007669"/>
    <property type="project" value="TreeGrafter"/>
</dbReference>
<keyword evidence="3" id="KW-1185">Reference proteome</keyword>